<feature type="transmembrane region" description="Helical" evidence="7">
    <location>
        <begin position="62"/>
        <end position="80"/>
    </location>
</feature>
<name>A0AAQ3K2C5_9LILI</name>
<dbReference type="Gene3D" id="2.60.40.150">
    <property type="entry name" value="C2 domain"/>
    <property type="match status" value="1"/>
</dbReference>
<evidence type="ECO:0000313" key="10">
    <source>
        <dbReference type="Proteomes" id="UP001327560"/>
    </source>
</evidence>
<dbReference type="InterPro" id="IPR000008">
    <property type="entry name" value="C2_dom"/>
</dbReference>
<accession>A0AAQ3K2C5</accession>
<evidence type="ECO:0000259" key="8">
    <source>
        <dbReference type="PROSITE" id="PS50004"/>
    </source>
</evidence>
<evidence type="ECO:0000256" key="3">
    <source>
        <dbReference type="ARBA" id="ARBA00022692"/>
    </source>
</evidence>
<feature type="transmembrane region" description="Helical" evidence="7">
    <location>
        <begin position="142"/>
        <end position="159"/>
    </location>
</feature>
<feature type="region of interest" description="Disordered" evidence="6">
    <location>
        <begin position="383"/>
        <end position="442"/>
    </location>
</feature>
<evidence type="ECO:0000256" key="7">
    <source>
        <dbReference type="SAM" id="Phobius"/>
    </source>
</evidence>
<keyword evidence="3 7" id="KW-0812">Transmembrane</keyword>
<dbReference type="GO" id="GO:0000139">
    <property type="term" value="C:Golgi membrane"/>
    <property type="evidence" value="ECO:0007669"/>
    <property type="project" value="TreeGrafter"/>
</dbReference>
<dbReference type="GO" id="GO:0005783">
    <property type="term" value="C:endoplasmic reticulum"/>
    <property type="evidence" value="ECO:0007669"/>
    <property type="project" value="GOC"/>
</dbReference>
<dbReference type="Pfam" id="PF00168">
    <property type="entry name" value="C2"/>
    <property type="match status" value="1"/>
</dbReference>
<dbReference type="CDD" id="cd00030">
    <property type="entry name" value="C2"/>
    <property type="match status" value="1"/>
</dbReference>
<keyword evidence="4 7" id="KW-1133">Transmembrane helix</keyword>
<dbReference type="PROSITE" id="PS50004">
    <property type="entry name" value="C2"/>
    <property type="match status" value="1"/>
</dbReference>
<feature type="compositionally biased region" description="Pro residues" evidence="6">
    <location>
        <begin position="407"/>
        <end position="442"/>
    </location>
</feature>
<feature type="compositionally biased region" description="Pro residues" evidence="6">
    <location>
        <begin position="383"/>
        <end position="399"/>
    </location>
</feature>
<dbReference type="SUPFAM" id="SSF49562">
    <property type="entry name" value="C2 domain (Calcium/lipid-binding domain, CaLB)"/>
    <property type="match status" value="1"/>
</dbReference>
<dbReference type="InterPro" id="IPR035892">
    <property type="entry name" value="C2_domain_sf"/>
</dbReference>
<dbReference type="SMART" id="SM00239">
    <property type="entry name" value="C2"/>
    <property type="match status" value="1"/>
</dbReference>
<dbReference type="AlphaFoldDB" id="A0AAQ3K2C5"/>
<keyword evidence="10" id="KW-1185">Reference proteome</keyword>
<sequence length="442" mass="49400">MADPSSGEGGPSVLSALTASASRRYQHLLDKATPHVLRRWAGLALLALVYAARVWIVQGFYIVTYALAIYVLNLLIAFLSPQDDPEIQDLGSGAGPSLPTHSSDEFRPFVRRLPEFKFWYSITKAFCIAFVATFFSALDVPVFWPILLFYWLVLFTVTMKRQILHMIKYKYVPFSLGKQKSSPLLWLFESKHQFTLPSILLSAPMSSVSGIQGQILEVTVVGCSKLRDTELFSRQDPYVCLEYANTKLRTRTCTDGGKNPTFQEKFQIPLIEGLREFNVSVWNSNTFSADDLIGSGRVQLQKVLSQGYDDSSWPLQTRKSKFAGEVKFIMHFQNALQKPTAFSAPSAAPYLPTAPPPAYPPPYAPPHTPGAYPGVSPYTSYPPTVPPQYPTSTYPPPLPQQAYAPQSYPPTYPPQPYMQQYPPPPAQYYPPGPYPGSYPPPY</sequence>
<protein>
    <submittedName>
        <fullName evidence="9">Protein RER1A-like</fullName>
    </submittedName>
</protein>
<dbReference type="PANTHER" id="PTHR10743:SF28">
    <property type="entry name" value="PROTEIN RER1C"/>
    <property type="match status" value="1"/>
</dbReference>
<organism evidence="9 10">
    <name type="scientific">Canna indica</name>
    <name type="common">Indian-shot</name>
    <dbReference type="NCBI Taxonomy" id="4628"/>
    <lineage>
        <taxon>Eukaryota</taxon>
        <taxon>Viridiplantae</taxon>
        <taxon>Streptophyta</taxon>
        <taxon>Embryophyta</taxon>
        <taxon>Tracheophyta</taxon>
        <taxon>Spermatophyta</taxon>
        <taxon>Magnoliopsida</taxon>
        <taxon>Liliopsida</taxon>
        <taxon>Zingiberales</taxon>
        <taxon>Cannaceae</taxon>
        <taxon>Canna</taxon>
    </lineage>
</organism>
<evidence type="ECO:0000256" key="6">
    <source>
        <dbReference type="SAM" id="MobiDB-lite"/>
    </source>
</evidence>
<proteinExistence type="inferred from homology"/>
<feature type="transmembrane region" description="Helical" evidence="7">
    <location>
        <begin position="36"/>
        <end position="56"/>
    </location>
</feature>
<dbReference type="GO" id="GO:0006890">
    <property type="term" value="P:retrograde vesicle-mediated transport, Golgi to endoplasmic reticulum"/>
    <property type="evidence" value="ECO:0007669"/>
    <property type="project" value="TreeGrafter"/>
</dbReference>
<evidence type="ECO:0000256" key="2">
    <source>
        <dbReference type="ARBA" id="ARBA00006070"/>
    </source>
</evidence>
<evidence type="ECO:0000256" key="1">
    <source>
        <dbReference type="ARBA" id="ARBA00004141"/>
    </source>
</evidence>
<evidence type="ECO:0000256" key="4">
    <source>
        <dbReference type="ARBA" id="ARBA00022989"/>
    </source>
</evidence>
<dbReference type="Proteomes" id="UP001327560">
    <property type="component" value="Chromosome 3"/>
</dbReference>
<gene>
    <name evidence="9" type="ORF">Cni_G08550</name>
</gene>
<keyword evidence="5 7" id="KW-0472">Membrane</keyword>
<dbReference type="Pfam" id="PF03248">
    <property type="entry name" value="Rer1"/>
    <property type="match status" value="1"/>
</dbReference>
<comment type="similarity">
    <text evidence="2">Belongs to the RER1 family.</text>
</comment>
<dbReference type="GO" id="GO:0006621">
    <property type="term" value="P:protein retention in ER lumen"/>
    <property type="evidence" value="ECO:0007669"/>
    <property type="project" value="TreeGrafter"/>
</dbReference>
<evidence type="ECO:0000256" key="5">
    <source>
        <dbReference type="ARBA" id="ARBA00023136"/>
    </source>
</evidence>
<feature type="transmembrane region" description="Helical" evidence="7">
    <location>
        <begin position="118"/>
        <end position="136"/>
    </location>
</feature>
<feature type="domain" description="C2" evidence="8">
    <location>
        <begin position="195"/>
        <end position="314"/>
    </location>
</feature>
<dbReference type="EMBL" id="CP136892">
    <property type="protein sequence ID" value="WOK99838.1"/>
    <property type="molecule type" value="Genomic_DNA"/>
</dbReference>
<dbReference type="PANTHER" id="PTHR10743">
    <property type="entry name" value="PROTEIN RER1"/>
    <property type="match status" value="1"/>
</dbReference>
<comment type="subcellular location">
    <subcellularLocation>
        <location evidence="1">Membrane</location>
        <topology evidence="1">Multi-pass membrane protein</topology>
    </subcellularLocation>
</comment>
<evidence type="ECO:0000313" key="9">
    <source>
        <dbReference type="EMBL" id="WOK99838.1"/>
    </source>
</evidence>
<reference evidence="9 10" key="1">
    <citation type="submission" date="2023-10" db="EMBL/GenBank/DDBJ databases">
        <title>Chromosome-scale genome assembly provides insights into flower coloration mechanisms of Canna indica.</title>
        <authorList>
            <person name="Li C."/>
        </authorList>
    </citation>
    <scope>NUCLEOTIDE SEQUENCE [LARGE SCALE GENOMIC DNA]</scope>
    <source>
        <tissue evidence="9">Flower</tissue>
    </source>
</reference>
<dbReference type="InterPro" id="IPR004932">
    <property type="entry name" value="Rer1"/>
</dbReference>